<feature type="chain" id="PRO_5040150620" description="Secreted protein" evidence="1">
    <location>
        <begin position="18"/>
        <end position="245"/>
    </location>
</feature>
<dbReference type="OrthoDB" id="152248at2759"/>
<dbReference type="InterPro" id="IPR025649">
    <property type="entry name" value="DUF4360"/>
</dbReference>
<feature type="signal peptide" evidence="1">
    <location>
        <begin position="1"/>
        <end position="17"/>
    </location>
</feature>
<keyword evidence="1" id="KW-0732">Signal</keyword>
<dbReference type="PANTHER" id="PTHR38847:SF1">
    <property type="entry name" value="PSEUDOURIDINE SYNTHASE RSUA_RLUA-LIKE DOMAIN-CONTAINING PROTEIN"/>
    <property type="match status" value="1"/>
</dbReference>
<reference evidence="2" key="1">
    <citation type="journal article" date="2020" name="Stud. Mycol.">
        <title>101 Dothideomycetes genomes: a test case for predicting lifestyles and emergence of pathogens.</title>
        <authorList>
            <person name="Haridas S."/>
            <person name="Albert R."/>
            <person name="Binder M."/>
            <person name="Bloem J."/>
            <person name="Labutti K."/>
            <person name="Salamov A."/>
            <person name="Andreopoulos B."/>
            <person name="Baker S."/>
            <person name="Barry K."/>
            <person name="Bills G."/>
            <person name="Bluhm B."/>
            <person name="Cannon C."/>
            <person name="Castanera R."/>
            <person name="Culley D."/>
            <person name="Daum C."/>
            <person name="Ezra D."/>
            <person name="Gonzalez J."/>
            <person name="Henrissat B."/>
            <person name="Kuo A."/>
            <person name="Liang C."/>
            <person name="Lipzen A."/>
            <person name="Lutzoni F."/>
            <person name="Magnuson J."/>
            <person name="Mondo S."/>
            <person name="Nolan M."/>
            <person name="Ohm R."/>
            <person name="Pangilinan J."/>
            <person name="Park H.-J."/>
            <person name="Ramirez L."/>
            <person name="Alfaro M."/>
            <person name="Sun H."/>
            <person name="Tritt A."/>
            <person name="Yoshinaga Y."/>
            <person name="Zwiers L.-H."/>
            <person name="Turgeon B."/>
            <person name="Goodwin S."/>
            <person name="Spatafora J."/>
            <person name="Crous P."/>
            <person name="Grigoriev I."/>
        </authorList>
    </citation>
    <scope>NUCLEOTIDE SEQUENCE</scope>
    <source>
        <strain evidence="2">CBS 130266</strain>
    </source>
</reference>
<gene>
    <name evidence="2" type="ORF">EJ08DRAFT_487364</name>
</gene>
<dbReference type="PANTHER" id="PTHR38847">
    <property type="match status" value="1"/>
</dbReference>
<keyword evidence="3" id="KW-1185">Reference proteome</keyword>
<dbReference type="Proteomes" id="UP000800235">
    <property type="component" value="Unassembled WGS sequence"/>
</dbReference>
<sequence>MKFSASLATLFAAGALANPVPQDGPPAGKVYVKSVKANGSGCPANSVQTQFNSEGTVLTLLFSKYEATIGPQSKSRSDARKNCQINLLLSYPAGYRYTVVGVLTRGYADIDAGITGEIVSNYYFSGQTEQVTSRASINGPFHDQYKKDDKINLQTYIWSPCGKDTMANINTDVRLTSNNQQAGGLLTVDSIDAKFDQKIQYQLRWRSAPECPKNRRVVDPAPVFEGIQTEDSSAELAESSLQLGA</sequence>
<proteinExistence type="predicted"/>
<organism evidence="2 3">
    <name type="scientific">Tothia fuscella</name>
    <dbReference type="NCBI Taxonomy" id="1048955"/>
    <lineage>
        <taxon>Eukaryota</taxon>
        <taxon>Fungi</taxon>
        <taxon>Dikarya</taxon>
        <taxon>Ascomycota</taxon>
        <taxon>Pezizomycotina</taxon>
        <taxon>Dothideomycetes</taxon>
        <taxon>Pleosporomycetidae</taxon>
        <taxon>Venturiales</taxon>
        <taxon>Cylindrosympodiaceae</taxon>
        <taxon>Tothia</taxon>
    </lineage>
</organism>
<dbReference type="AlphaFoldDB" id="A0A9P4TU62"/>
<dbReference type="EMBL" id="MU007094">
    <property type="protein sequence ID" value="KAF2422090.1"/>
    <property type="molecule type" value="Genomic_DNA"/>
</dbReference>
<dbReference type="Pfam" id="PF14273">
    <property type="entry name" value="DUF4360"/>
    <property type="match status" value="1"/>
</dbReference>
<evidence type="ECO:0008006" key="4">
    <source>
        <dbReference type="Google" id="ProtNLM"/>
    </source>
</evidence>
<evidence type="ECO:0000256" key="1">
    <source>
        <dbReference type="SAM" id="SignalP"/>
    </source>
</evidence>
<name>A0A9P4TU62_9PEZI</name>
<protein>
    <recommendedName>
        <fullName evidence="4">Secreted protein</fullName>
    </recommendedName>
</protein>
<evidence type="ECO:0000313" key="2">
    <source>
        <dbReference type="EMBL" id="KAF2422090.1"/>
    </source>
</evidence>
<comment type="caution">
    <text evidence="2">The sequence shown here is derived from an EMBL/GenBank/DDBJ whole genome shotgun (WGS) entry which is preliminary data.</text>
</comment>
<accession>A0A9P4TU62</accession>
<evidence type="ECO:0000313" key="3">
    <source>
        <dbReference type="Proteomes" id="UP000800235"/>
    </source>
</evidence>